<comment type="caution">
    <text evidence="2">The sequence shown here is derived from an EMBL/GenBank/DDBJ whole genome shotgun (WGS) entry which is preliminary data.</text>
</comment>
<evidence type="ECO:0000313" key="3">
    <source>
        <dbReference type="Proteomes" id="UP000813444"/>
    </source>
</evidence>
<sequence length="489" mass="54982">MKGRGVGGTLDVVDDDAAFVATTASISIPNSFWSASIKKEALDLLDFIRWTTPEGEDGSRSRILVAGYGFGGIVVKQVFFSTPHRSDEKRGWEEVLLDMIRASKTTFPGKLSQIFSALVSTVSHLSHLFYRFSAKYPIANFIEGQGISADHPVIGKLGIFDTNFEDVVPESESKRRLFSWIAVTPLSGRMQASTPYLLLIHLEFLIVIYDYEKWPKNIRLWWFEELQQRLLLHETRFTFVTSSYGPVTNLVTSKTHLLDMHKKDTKYRKRFIRAKLDSLLDHGYGSVLLGHGPVTDLKSRVVLKAMSFEGSLKTVSDYLSLLFQSFPLTTADAISNRIEPSPETECDFYKQEILALAMKHPDVLFWISSTLSWIMWAVRPLCLEELAVANAINLDADDRIDDPGNPDDDNQSNFLQDPDEGDEINNPKYSGDNNQSDFLGRVSMDMASDLRKHMSGIVTVANNQPRIDSVVAKKNLTTELNRNIAGSIL</sequence>
<protein>
    <submittedName>
        <fullName evidence="2">Uncharacterized protein</fullName>
    </submittedName>
</protein>
<evidence type="ECO:0000256" key="1">
    <source>
        <dbReference type="SAM" id="MobiDB-lite"/>
    </source>
</evidence>
<dbReference type="Proteomes" id="UP000813444">
    <property type="component" value="Unassembled WGS sequence"/>
</dbReference>
<proteinExistence type="predicted"/>
<name>A0A8K0WJ88_9HYPO</name>
<reference evidence="2" key="1">
    <citation type="journal article" date="2021" name="Nat. Commun.">
        <title>Genetic determinants of endophytism in the Arabidopsis root mycobiome.</title>
        <authorList>
            <person name="Mesny F."/>
            <person name="Miyauchi S."/>
            <person name="Thiergart T."/>
            <person name="Pickel B."/>
            <person name="Atanasova L."/>
            <person name="Karlsson M."/>
            <person name="Huettel B."/>
            <person name="Barry K.W."/>
            <person name="Haridas S."/>
            <person name="Chen C."/>
            <person name="Bauer D."/>
            <person name="Andreopoulos W."/>
            <person name="Pangilinan J."/>
            <person name="LaButti K."/>
            <person name="Riley R."/>
            <person name="Lipzen A."/>
            <person name="Clum A."/>
            <person name="Drula E."/>
            <person name="Henrissat B."/>
            <person name="Kohler A."/>
            <person name="Grigoriev I.V."/>
            <person name="Martin F.M."/>
            <person name="Hacquard S."/>
        </authorList>
    </citation>
    <scope>NUCLEOTIDE SEQUENCE</scope>
    <source>
        <strain evidence="2">MPI-CAGE-CH-0235</strain>
    </source>
</reference>
<dbReference type="AlphaFoldDB" id="A0A8K0WJ88"/>
<dbReference type="EMBL" id="JAGPNK010000038">
    <property type="protein sequence ID" value="KAH7303171.1"/>
    <property type="molecule type" value="Genomic_DNA"/>
</dbReference>
<keyword evidence="3" id="KW-1185">Reference proteome</keyword>
<dbReference type="OrthoDB" id="5090952at2759"/>
<gene>
    <name evidence="2" type="ORF">B0I35DRAFT_415342</name>
</gene>
<feature type="compositionally biased region" description="Acidic residues" evidence="1">
    <location>
        <begin position="398"/>
        <end position="410"/>
    </location>
</feature>
<feature type="compositionally biased region" description="Polar residues" evidence="1">
    <location>
        <begin position="427"/>
        <end position="437"/>
    </location>
</feature>
<evidence type="ECO:0000313" key="2">
    <source>
        <dbReference type="EMBL" id="KAH7303171.1"/>
    </source>
</evidence>
<accession>A0A8K0WJ88</accession>
<feature type="region of interest" description="Disordered" evidence="1">
    <location>
        <begin position="398"/>
        <end position="437"/>
    </location>
</feature>
<organism evidence="2 3">
    <name type="scientific">Stachybotrys elegans</name>
    <dbReference type="NCBI Taxonomy" id="80388"/>
    <lineage>
        <taxon>Eukaryota</taxon>
        <taxon>Fungi</taxon>
        <taxon>Dikarya</taxon>
        <taxon>Ascomycota</taxon>
        <taxon>Pezizomycotina</taxon>
        <taxon>Sordariomycetes</taxon>
        <taxon>Hypocreomycetidae</taxon>
        <taxon>Hypocreales</taxon>
        <taxon>Stachybotryaceae</taxon>
        <taxon>Stachybotrys</taxon>
    </lineage>
</organism>